<evidence type="ECO:0000313" key="2">
    <source>
        <dbReference type="Proteomes" id="UP000229115"/>
    </source>
</evidence>
<evidence type="ECO:0000313" key="1">
    <source>
        <dbReference type="EMBL" id="ALO80159.1"/>
    </source>
</evidence>
<reference evidence="1 2" key="1">
    <citation type="submission" date="2015-10" db="EMBL/GenBank/DDBJ databases">
        <title>Large-scale maps of variable infection efficiencies in aquatic Bacteriodetes phage-host model systems.</title>
        <authorList>
            <person name="Holmfeldt K."/>
            <person name="Solonenko N."/>
            <person name="Howard-Varona C."/>
            <person name="Moreno M."/>
            <person name="Malmstrom R.R."/>
            <person name="Blow M.J."/>
            <person name="Sullivan M.B."/>
        </authorList>
    </citation>
    <scope>NUCLEOTIDE SEQUENCE [LARGE SCALE GENOMIC DNA]</scope>
</reference>
<dbReference type="EMBL" id="KT962245">
    <property type="protein sequence ID" value="ALO80159.1"/>
    <property type="molecule type" value="Genomic_RNA"/>
</dbReference>
<name>A0A0S2MW64_9CAUD</name>
<protein>
    <submittedName>
        <fullName evidence="1">Uncharacterized protein</fullName>
    </submittedName>
</protein>
<gene>
    <name evidence="1" type="ORF">Phi4113_150</name>
</gene>
<dbReference type="Proteomes" id="UP000229115">
    <property type="component" value="Segment"/>
</dbReference>
<sequence>MKVYLSRYSNKDTYIKGFPDKKEVVVSMGEAVKLAREKIAETRGTTTFVGFKIHDLDENLKHSLPSY</sequence>
<accession>A0A0S2MW64</accession>
<organism evidence="1 2">
    <name type="scientific">Cellulophaga phage phi4:1_13</name>
    <dbReference type="NCBI Taxonomy" id="1747284"/>
    <lineage>
        <taxon>Viruses</taxon>
        <taxon>Duplodnaviria</taxon>
        <taxon>Heunggongvirae</taxon>
        <taxon>Uroviricota</taxon>
        <taxon>Caudoviricetes</taxon>
        <taxon>Lightbulbvirus</taxon>
        <taxon>Lightbulbvirus Cba41</taxon>
    </lineage>
</organism>
<proteinExistence type="predicted"/>